<sequence>MGGHIGPEDFGEWDPSRPPPNTSYQPSYQQQSSQGYQRFPEPPLPPIPHEQRPSGYESGAHSQPPHNSYPVPEVLEPHHGSNIYVPPAGAPGAYTSHAPVRDFAPPPGPPPQYGYDASQAQGESGRGAASDYYNGPPQGQQAHPYSHIPDIAAAHSDSPNPALYQQYHEAAQGLHENYQAQQPHPSAEFDEEKYNSHFAAHAQAYSSDSDNRPMASDAIGAAAAVEALKIAAANNQQGGRPQGGSQTGTHTPQDRPSGAQQGRPSGGQPQGRPQSAEESESESEDEGDAKPQAPKGPQDKIIALAMAQAGKLFDKKGGGDNQGKSQAMQMAAATAMKMMTEYKSTGKVNMQPGEMQNTITTNGKHMVHRFDEHRERRSERHEDREERLHERREEHQRPHHHDQDQPHYAPPPGGPPGGYNRADFVSDDGFQRMMQTGEFEKPPMGGHIGPEDFGEWDRSRPPPNSGYQPSYQQQPSQGYQQFAEPPLPSIPHEQRPSGYSHESGAYAQPPRNSYSAPEAFEPHHGSSAYAPPSGAPGAYASHAPAGGFAPPPGPPPQTRPSYGYDASQTQGGSGRGAASDYYNGPSPGQQAHSYSRTPDIAATHSDSPNPALYQQNHEAAQGLHENYQAQQPHPSGQFDEEKYNSHFAAHAQAYGSDSDNRPMTNDDIGAAAAVEALKVTAANNQQSNARPQQGGRPHGGFMTTTNTSQDRPSGAQQGGRPSGGMPQGRPQSAEESESGSEDEGDAKRKPQAPTGPQDKIIALAMAQAGKLFDKKGGGDNQGKSQAMQTAAATAMKMMTEYKSTGKVNMQPGETQKLMGLAMSLF</sequence>
<feature type="compositionally biased region" description="Acidic residues" evidence="1">
    <location>
        <begin position="277"/>
        <end position="287"/>
    </location>
</feature>
<dbReference type="PANTHER" id="PTHR39477:SF1">
    <property type="entry name" value="BETA-FLANKING PROTEIN"/>
    <property type="match status" value="1"/>
</dbReference>
<feature type="compositionally biased region" description="Low complexity" evidence="1">
    <location>
        <begin position="22"/>
        <end position="37"/>
    </location>
</feature>
<feature type="compositionally biased region" description="Pro residues" evidence="1">
    <location>
        <begin position="549"/>
        <end position="558"/>
    </location>
</feature>
<feature type="compositionally biased region" description="Basic and acidic residues" evidence="1">
    <location>
        <begin position="368"/>
        <end position="405"/>
    </location>
</feature>
<feature type="region of interest" description="Disordered" evidence="1">
    <location>
        <begin position="347"/>
        <end position="760"/>
    </location>
</feature>
<feature type="compositionally biased region" description="Polar residues" evidence="1">
    <location>
        <begin position="604"/>
        <end position="618"/>
    </location>
</feature>
<dbReference type="AlphaFoldDB" id="A0A1J8QFD5"/>
<name>A0A1J8QFD5_9AGAM</name>
<dbReference type="OrthoDB" id="2290255at2759"/>
<feature type="compositionally biased region" description="Low complexity" evidence="1">
    <location>
        <begin position="670"/>
        <end position="682"/>
    </location>
</feature>
<evidence type="ECO:0000256" key="1">
    <source>
        <dbReference type="SAM" id="MobiDB-lite"/>
    </source>
</evidence>
<feature type="compositionally biased region" description="Low complexity" evidence="1">
    <location>
        <begin position="465"/>
        <end position="481"/>
    </location>
</feature>
<accession>A0A1J8QFD5</accession>
<gene>
    <name evidence="2" type="ORF">AZE42_06650</name>
</gene>
<protein>
    <submittedName>
        <fullName evidence="2">Uncharacterized protein</fullName>
    </submittedName>
</protein>
<proteinExistence type="predicted"/>
<feature type="compositionally biased region" description="Acidic residues" evidence="1">
    <location>
        <begin position="734"/>
        <end position="744"/>
    </location>
</feature>
<reference evidence="2 3" key="1">
    <citation type="submission" date="2016-03" db="EMBL/GenBank/DDBJ databases">
        <title>Comparative genomics of the ectomycorrhizal sister species Rhizopogon vinicolor and Rhizopogon vesiculosus (Basidiomycota: Boletales) reveals a divergence of the mating type B locus.</title>
        <authorList>
            <person name="Mujic A.B."/>
            <person name="Kuo A."/>
            <person name="Tritt A."/>
            <person name="Lipzen A."/>
            <person name="Chen C."/>
            <person name="Johnson J."/>
            <person name="Sharma A."/>
            <person name="Barry K."/>
            <person name="Grigoriev I.V."/>
            <person name="Spatafora J.W."/>
        </authorList>
    </citation>
    <scope>NUCLEOTIDE SEQUENCE [LARGE SCALE GENOMIC DNA]</scope>
    <source>
        <strain evidence="2 3">AM-OR11-056</strain>
    </source>
</reference>
<feature type="compositionally biased region" description="Low complexity" evidence="1">
    <location>
        <begin position="525"/>
        <end position="548"/>
    </location>
</feature>
<feature type="region of interest" description="Disordered" evidence="1">
    <location>
        <begin position="232"/>
        <end position="307"/>
    </location>
</feature>
<feature type="compositionally biased region" description="Polar residues" evidence="1">
    <location>
        <begin position="347"/>
        <end position="363"/>
    </location>
</feature>
<dbReference type="Proteomes" id="UP000183567">
    <property type="component" value="Unassembled WGS sequence"/>
</dbReference>
<feature type="region of interest" description="Disordered" evidence="1">
    <location>
        <begin position="169"/>
        <end position="192"/>
    </location>
</feature>
<feature type="compositionally biased region" description="Gly residues" evidence="1">
    <location>
        <begin position="716"/>
        <end position="726"/>
    </location>
</feature>
<evidence type="ECO:0000313" key="2">
    <source>
        <dbReference type="EMBL" id="OJA19645.1"/>
    </source>
</evidence>
<evidence type="ECO:0000313" key="3">
    <source>
        <dbReference type="Proteomes" id="UP000183567"/>
    </source>
</evidence>
<organism evidence="2 3">
    <name type="scientific">Rhizopogon vesiculosus</name>
    <dbReference type="NCBI Taxonomy" id="180088"/>
    <lineage>
        <taxon>Eukaryota</taxon>
        <taxon>Fungi</taxon>
        <taxon>Dikarya</taxon>
        <taxon>Basidiomycota</taxon>
        <taxon>Agaricomycotina</taxon>
        <taxon>Agaricomycetes</taxon>
        <taxon>Agaricomycetidae</taxon>
        <taxon>Boletales</taxon>
        <taxon>Suillineae</taxon>
        <taxon>Rhizopogonaceae</taxon>
        <taxon>Rhizopogon</taxon>
    </lineage>
</organism>
<feature type="region of interest" description="Disordered" evidence="1">
    <location>
        <begin position="1"/>
        <end position="145"/>
    </location>
</feature>
<feature type="compositionally biased region" description="Polar residues" evidence="1">
    <location>
        <begin position="702"/>
        <end position="715"/>
    </location>
</feature>
<comment type="caution">
    <text evidence="2">The sequence shown here is derived from an EMBL/GenBank/DDBJ whole genome shotgun (WGS) entry which is preliminary data.</text>
</comment>
<keyword evidence="3" id="KW-1185">Reference proteome</keyword>
<dbReference type="EMBL" id="LVVM01000953">
    <property type="protein sequence ID" value="OJA19645.1"/>
    <property type="molecule type" value="Genomic_DNA"/>
</dbReference>
<feature type="compositionally biased region" description="Polar residues" evidence="1">
    <location>
        <begin position="586"/>
        <end position="596"/>
    </location>
</feature>
<dbReference type="PANTHER" id="PTHR39477">
    <property type="entry name" value="CHROMOSOME 8, WHOLE GENOME SHOTGUN SEQUENCE"/>
    <property type="match status" value="1"/>
</dbReference>